<evidence type="ECO:0000313" key="1">
    <source>
        <dbReference type="EMBL" id="KAJ1363710.1"/>
    </source>
</evidence>
<name>A0AAD5MS74_PARTN</name>
<keyword evidence="2" id="KW-1185">Reference proteome</keyword>
<protein>
    <submittedName>
        <fullName evidence="1">Uncharacterized protein</fullName>
    </submittedName>
</protein>
<reference evidence="1" key="1">
    <citation type="submission" date="2021-06" db="EMBL/GenBank/DDBJ databases">
        <title>Parelaphostrongylus tenuis whole genome reference sequence.</title>
        <authorList>
            <person name="Garwood T.J."/>
            <person name="Larsen P.A."/>
            <person name="Fountain-Jones N.M."/>
            <person name="Garbe J.R."/>
            <person name="Macchietto M.G."/>
            <person name="Kania S.A."/>
            <person name="Gerhold R.W."/>
            <person name="Richards J.E."/>
            <person name="Wolf T.M."/>
        </authorList>
    </citation>
    <scope>NUCLEOTIDE SEQUENCE</scope>
    <source>
        <strain evidence="1">MNPRO001-30</strain>
        <tissue evidence="1">Meninges</tissue>
    </source>
</reference>
<accession>A0AAD5MS74</accession>
<dbReference type="EMBL" id="JAHQIW010004793">
    <property type="protein sequence ID" value="KAJ1363710.1"/>
    <property type="molecule type" value="Genomic_DNA"/>
</dbReference>
<evidence type="ECO:0000313" key="2">
    <source>
        <dbReference type="Proteomes" id="UP001196413"/>
    </source>
</evidence>
<organism evidence="1 2">
    <name type="scientific">Parelaphostrongylus tenuis</name>
    <name type="common">Meningeal worm</name>
    <dbReference type="NCBI Taxonomy" id="148309"/>
    <lineage>
        <taxon>Eukaryota</taxon>
        <taxon>Metazoa</taxon>
        <taxon>Ecdysozoa</taxon>
        <taxon>Nematoda</taxon>
        <taxon>Chromadorea</taxon>
        <taxon>Rhabditida</taxon>
        <taxon>Rhabditina</taxon>
        <taxon>Rhabditomorpha</taxon>
        <taxon>Strongyloidea</taxon>
        <taxon>Metastrongylidae</taxon>
        <taxon>Parelaphostrongylus</taxon>
    </lineage>
</organism>
<dbReference type="AlphaFoldDB" id="A0AAD5MS74"/>
<sequence length="90" mass="9718">MSSKITLESRQRLPSKMQNIICDSALVMQHAACAAGCSELLNSSAKQLCATEQSFGGTSMSLDKLDGVLNAMQQRADEVGNKYVIFPDYA</sequence>
<comment type="caution">
    <text evidence="1">The sequence shown here is derived from an EMBL/GenBank/DDBJ whole genome shotgun (WGS) entry which is preliminary data.</text>
</comment>
<proteinExistence type="predicted"/>
<gene>
    <name evidence="1" type="ORF">KIN20_023631</name>
</gene>
<dbReference type="Proteomes" id="UP001196413">
    <property type="component" value="Unassembled WGS sequence"/>
</dbReference>